<proteinExistence type="predicted"/>
<evidence type="ECO:0000313" key="1">
    <source>
        <dbReference type="EMBL" id="KAH6650220.1"/>
    </source>
</evidence>
<feature type="non-terminal residue" evidence="1">
    <location>
        <position position="221"/>
    </location>
</feature>
<reference evidence="1 2" key="1">
    <citation type="journal article" date="2021" name="Nat. Commun.">
        <title>Genetic determinants of endophytism in the Arabidopsis root mycobiome.</title>
        <authorList>
            <person name="Mesny F."/>
            <person name="Miyauchi S."/>
            <person name="Thiergart T."/>
            <person name="Pickel B."/>
            <person name="Atanasova L."/>
            <person name="Karlsson M."/>
            <person name="Huettel B."/>
            <person name="Barry K.W."/>
            <person name="Haridas S."/>
            <person name="Chen C."/>
            <person name="Bauer D."/>
            <person name="Andreopoulos W."/>
            <person name="Pangilinan J."/>
            <person name="LaButti K."/>
            <person name="Riley R."/>
            <person name="Lipzen A."/>
            <person name="Clum A."/>
            <person name="Drula E."/>
            <person name="Henrissat B."/>
            <person name="Kohler A."/>
            <person name="Grigoriev I.V."/>
            <person name="Martin F.M."/>
            <person name="Hacquard S."/>
        </authorList>
    </citation>
    <scope>NUCLEOTIDE SEQUENCE [LARGE SCALE GENOMIC DNA]</scope>
    <source>
        <strain evidence="1 2">MPI-SDFR-AT-0079</strain>
    </source>
</reference>
<protein>
    <submittedName>
        <fullName evidence="1">Uncharacterized protein</fullName>
    </submittedName>
</protein>
<comment type="caution">
    <text evidence="1">The sequence shown here is derived from an EMBL/GenBank/DDBJ whole genome shotgun (WGS) entry which is preliminary data.</text>
</comment>
<keyword evidence="2" id="KW-1185">Reference proteome</keyword>
<sequence length="221" mass="25698">MEAARDTAATNGCAPPTGPRRTCCRSRRVKKRICCSSGFGILSEPSLTRVDWGDVVEGIWAWARLNPRVERMRPDLRQTLHCERTAYLWVRWDKMERLESLFLDLRGYSMHPRTLFDEDVAYIARRLSENPLELLVIAGLRSWRFYPGPDPATMEEVVMGEMDPDFRVWRTYGYGTDINVFKTFRAAVRPGGRLVLMATAREEKWMYTIPEGTHRPPPWRT</sequence>
<gene>
    <name evidence="1" type="ORF">F5144DRAFT_555623</name>
</gene>
<dbReference type="EMBL" id="JAGIZQ010000001">
    <property type="protein sequence ID" value="KAH6650220.1"/>
    <property type="molecule type" value="Genomic_DNA"/>
</dbReference>
<name>A0ACB7PMX2_9PEZI</name>
<accession>A0ACB7PMX2</accession>
<organism evidence="1 2">
    <name type="scientific">Chaetomium tenue</name>
    <dbReference type="NCBI Taxonomy" id="1854479"/>
    <lineage>
        <taxon>Eukaryota</taxon>
        <taxon>Fungi</taxon>
        <taxon>Dikarya</taxon>
        <taxon>Ascomycota</taxon>
        <taxon>Pezizomycotina</taxon>
        <taxon>Sordariomycetes</taxon>
        <taxon>Sordariomycetidae</taxon>
        <taxon>Sordariales</taxon>
        <taxon>Chaetomiaceae</taxon>
        <taxon>Chaetomium</taxon>
    </lineage>
</organism>
<evidence type="ECO:0000313" key="2">
    <source>
        <dbReference type="Proteomes" id="UP000724584"/>
    </source>
</evidence>
<dbReference type="Proteomes" id="UP000724584">
    <property type="component" value="Unassembled WGS sequence"/>
</dbReference>